<feature type="domain" description="Xylanolytic transcriptional activator regulatory" evidence="8">
    <location>
        <begin position="202"/>
        <end position="374"/>
    </location>
</feature>
<feature type="compositionally biased region" description="Polar residues" evidence="7">
    <location>
        <begin position="146"/>
        <end position="157"/>
    </location>
</feature>
<dbReference type="GO" id="GO:0000981">
    <property type="term" value="F:DNA-binding transcription factor activity, RNA polymerase II-specific"/>
    <property type="evidence" value="ECO:0007669"/>
    <property type="project" value="InterPro"/>
</dbReference>
<evidence type="ECO:0000256" key="4">
    <source>
        <dbReference type="ARBA" id="ARBA00022771"/>
    </source>
</evidence>
<feature type="region of interest" description="Disordered" evidence="7">
    <location>
        <begin position="1"/>
        <end position="77"/>
    </location>
</feature>
<feature type="compositionally biased region" description="Basic and acidic residues" evidence="7">
    <location>
        <begin position="21"/>
        <end position="33"/>
    </location>
</feature>
<evidence type="ECO:0000256" key="2">
    <source>
        <dbReference type="ARBA" id="ARBA00022723"/>
    </source>
</evidence>
<dbReference type="GO" id="GO:0006351">
    <property type="term" value="P:DNA-templated transcription"/>
    <property type="evidence" value="ECO:0007669"/>
    <property type="project" value="InterPro"/>
</dbReference>
<evidence type="ECO:0000256" key="6">
    <source>
        <dbReference type="ARBA" id="ARBA00023242"/>
    </source>
</evidence>
<comment type="caution">
    <text evidence="9">The sequence shown here is derived from an EMBL/GenBank/DDBJ whole genome shotgun (WGS) entry which is preliminary data.</text>
</comment>
<dbReference type="AlphaFoldDB" id="A0AAV9NSH5"/>
<gene>
    <name evidence="9" type="ORF">LTR84_000188</name>
</gene>
<dbReference type="EMBL" id="JAVRRD010000001">
    <property type="protein sequence ID" value="KAK5064355.1"/>
    <property type="molecule type" value="Genomic_DNA"/>
</dbReference>
<feature type="compositionally biased region" description="Basic and acidic residues" evidence="7">
    <location>
        <begin position="1"/>
        <end position="14"/>
    </location>
</feature>
<dbReference type="CDD" id="cd12148">
    <property type="entry name" value="fungal_TF_MHR"/>
    <property type="match status" value="1"/>
</dbReference>
<dbReference type="GO" id="GO:0008270">
    <property type="term" value="F:zinc ion binding"/>
    <property type="evidence" value="ECO:0007669"/>
    <property type="project" value="UniProtKB-KW"/>
</dbReference>
<keyword evidence="6" id="KW-0539">Nucleus</keyword>
<sequence length="617" mass="68577">MTSPHDDNANDRLDTLPQTEPTDRLVDKLHPDSLHVSANTRPFPDLVQHQPEKDHPAADFSLPCQPPTSNQIPADGHGTGGLADLDLYTTDFTFLNEVILPNDHMVNFFPTEPGSDSNPWEMFSPSALLKSPSDPQQSHGRPAASRPQNRSSPSGSDNHSEQPFHVDDEQYAEAQCNLMRFDHSHRLGDFQLPSKYAVARFLKAFFEHMAPHLPIIHRPSFDIATVPSQLLLSTMACGAIYSSEQETALQLYAAAAQLMAENEIHISSTSEDGAFQLWELQTSILLSYFSAYSGIAHMRRKAYSTFARTTRLAQEAVDELESDESSDYMSWVRQESISRCVASVNILGAAMNSTSEDQNFQLPDYQTKIRLPSRTADWLRDEQVWEGPPPALYSSDLVTGIFAGIRPEIAADDYAFLTLVSAALGHICSFQNLTLTKHPDLHATFIDQMSTPLALLDTMWEEQVTDGPANGSLPTPLTQCTRSLLDSACYHLYGSAQLVSMTRLLKSPGLLDDPQKLHHLSSLAQTKTLELALVRAATSLRIDCRLGLRYVQKVAPHRFAPLSATAVAEGGLLLYWYLRFQQVKIVEVDLLLNEVNSEVKNLQSYSRKAQYGNGLRP</sequence>
<keyword evidence="2" id="KW-0479">Metal-binding</keyword>
<comment type="subcellular location">
    <subcellularLocation>
        <location evidence="1">Nucleus</location>
    </subcellularLocation>
</comment>
<keyword evidence="3" id="KW-0677">Repeat</keyword>
<keyword evidence="5" id="KW-0862">Zinc</keyword>
<evidence type="ECO:0000256" key="5">
    <source>
        <dbReference type="ARBA" id="ARBA00022833"/>
    </source>
</evidence>
<dbReference type="InterPro" id="IPR051059">
    <property type="entry name" value="VerF-like"/>
</dbReference>
<dbReference type="Proteomes" id="UP001358417">
    <property type="component" value="Unassembled WGS sequence"/>
</dbReference>
<keyword evidence="4" id="KW-0863">Zinc-finger</keyword>
<proteinExistence type="predicted"/>
<evidence type="ECO:0000313" key="9">
    <source>
        <dbReference type="EMBL" id="KAK5064355.1"/>
    </source>
</evidence>
<dbReference type="GO" id="GO:0005634">
    <property type="term" value="C:nucleus"/>
    <property type="evidence" value="ECO:0007669"/>
    <property type="project" value="UniProtKB-SubCell"/>
</dbReference>
<evidence type="ECO:0000313" key="10">
    <source>
        <dbReference type="Proteomes" id="UP001358417"/>
    </source>
</evidence>
<reference evidence="9 10" key="1">
    <citation type="submission" date="2023-08" db="EMBL/GenBank/DDBJ databases">
        <title>Black Yeasts Isolated from many extreme environments.</title>
        <authorList>
            <person name="Coleine C."/>
            <person name="Stajich J.E."/>
            <person name="Selbmann L."/>
        </authorList>
    </citation>
    <scope>NUCLEOTIDE SEQUENCE [LARGE SCALE GENOMIC DNA]</scope>
    <source>
        <strain evidence="9 10">CCFEE 5792</strain>
    </source>
</reference>
<evidence type="ECO:0000256" key="1">
    <source>
        <dbReference type="ARBA" id="ARBA00004123"/>
    </source>
</evidence>
<accession>A0AAV9NSH5</accession>
<evidence type="ECO:0000256" key="7">
    <source>
        <dbReference type="SAM" id="MobiDB-lite"/>
    </source>
</evidence>
<name>A0AAV9NSH5_9EURO</name>
<dbReference type="GeneID" id="89968410"/>
<dbReference type="PANTHER" id="PTHR40626:SF11">
    <property type="entry name" value="ZINC FINGER PROTEIN YPR022C"/>
    <property type="match status" value="1"/>
</dbReference>
<dbReference type="InterPro" id="IPR007219">
    <property type="entry name" value="XnlR_reg_dom"/>
</dbReference>
<keyword evidence="10" id="KW-1185">Reference proteome</keyword>
<dbReference type="RefSeq" id="XP_064711679.1">
    <property type="nucleotide sequence ID" value="XM_064843819.1"/>
</dbReference>
<dbReference type="GO" id="GO:0000785">
    <property type="term" value="C:chromatin"/>
    <property type="evidence" value="ECO:0007669"/>
    <property type="project" value="TreeGrafter"/>
</dbReference>
<organism evidence="9 10">
    <name type="scientific">Exophiala bonariae</name>
    <dbReference type="NCBI Taxonomy" id="1690606"/>
    <lineage>
        <taxon>Eukaryota</taxon>
        <taxon>Fungi</taxon>
        <taxon>Dikarya</taxon>
        <taxon>Ascomycota</taxon>
        <taxon>Pezizomycotina</taxon>
        <taxon>Eurotiomycetes</taxon>
        <taxon>Chaetothyriomycetidae</taxon>
        <taxon>Chaetothyriales</taxon>
        <taxon>Herpotrichiellaceae</taxon>
        <taxon>Exophiala</taxon>
    </lineage>
</organism>
<protein>
    <recommendedName>
        <fullName evidence="8">Xylanolytic transcriptional activator regulatory domain-containing protein</fullName>
    </recommendedName>
</protein>
<evidence type="ECO:0000259" key="8">
    <source>
        <dbReference type="Pfam" id="PF04082"/>
    </source>
</evidence>
<dbReference type="Pfam" id="PF04082">
    <property type="entry name" value="Fungal_trans"/>
    <property type="match status" value="1"/>
</dbReference>
<dbReference type="GO" id="GO:0000978">
    <property type="term" value="F:RNA polymerase II cis-regulatory region sequence-specific DNA binding"/>
    <property type="evidence" value="ECO:0007669"/>
    <property type="project" value="InterPro"/>
</dbReference>
<dbReference type="PANTHER" id="PTHR40626">
    <property type="entry name" value="MIP31509P"/>
    <property type="match status" value="1"/>
</dbReference>
<feature type="region of interest" description="Disordered" evidence="7">
    <location>
        <begin position="115"/>
        <end position="163"/>
    </location>
</feature>
<evidence type="ECO:0000256" key="3">
    <source>
        <dbReference type="ARBA" id="ARBA00022737"/>
    </source>
</evidence>